<evidence type="ECO:0000256" key="1">
    <source>
        <dbReference type="SAM" id="Phobius"/>
    </source>
</evidence>
<evidence type="ECO:0000313" key="2">
    <source>
        <dbReference type="EMBL" id="GHP09659.1"/>
    </source>
</evidence>
<sequence>MGTALPPTSPTARARRTSAGAVGIGPAAAAQAAPGWGAAAAAPRLARRNWGLALLGLGPRKLKTWLTRMPAVVVVAVALIAATVVYLAGTKTSERAGALCARAESDSALLGIPGKCTDPAAVLTHEQQSIAEESRRKREFEAEHREIVGKLGWRYCRQLREEQKTCAPLDWFSIASRTGDMT</sequence>
<feature type="transmembrane region" description="Helical" evidence="1">
    <location>
        <begin position="69"/>
        <end position="89"/>
    </location>
</feature>
<evidence type="ECO:0000313" key="3">
    <source>
        <dbReference type="Proteomes" id="UP000660262"/>
    </source>
</evidence>
<keyword evidence="1" id="KW-0472">Membrane</keyword>
<reference evidence="2" key="1">
    <citation type="submission" date="2020-10" db="EMBL/GenBank/DDBJ databases">
        <title>Unveiling of a novel bifunctional photoreceptor, Dualchrome1, isolated from a cosmopolitan green alga.</title>
        <authorList>
            <person name="Suzuki S."/>
            <person name="Kawachi M."/>
        </authorList>
    </citation>
    <scope>NUCLEOTIDE SEQUENCE</scope>
    <source>
        <strain evidence="2">NIES 2893</strain>
    </source>
</reference>
<name>A0A830HXM0_9CHLO</name>
<keyword evidence="1" id="KW-1133">Transmembrane helix</keyword>
<keyword evidence="3" id="KW-1185">Reference proteome</keyword>
<protein>
    <submittedName>
        <fullName evidence="2">Uncharacterized protein</fullName>
    </submittedName>
</protein>
<keyword evidence="1" id="KW-0812">Transmembrane</keyword>
<dbReference type="EMBL" id="BNJQ01000026">
    <property type="protein sequence ID" value="GHP09659.1"/>
    <property type="molecule type" value="Genomic_DNA"/>
</dbReference>
<accession>A0A830HXM0</accession>
<dbReference type="AlphaFoldDB" id="A0A830HXM0"/>
<gene>
    <name evidence="2" type="ORF">PPROV_000839400</name>
</gene>
<comment type="caution">
    <text evidence="2">The sequence shown here is derived from an EMBL/GenBank/DDBJ whole genome shotgun (WGS) entry which is preliminary data.</text>
</comment>
<organism evidence="2 3">
    <name type="scientific">Pycnococcus provasolii</name>
    <dbReference type="NCBI Taxonomy" id="41880"/>
    <lineage>
        <taxon>Eukaryota</taxon>
        <taxon>Viridiplantae</taxon>
        <taxon>Chlorophyta</taxon>
        <taxon>Pseudoscourfieldiophyceae</taxon>
        <taxon>Pseudoscourfieldiales</taxon>
        <taxon>Pycnococcaceae</taxon>
        <taxon>Pycnococcus</taxon>
    </lineage>
</organism>
<dbReference type="Proteomes" id="UP000660262">
    <property type="component" value="Unassembled WGS sequence"/>
</dbReference>
<proteinExistence type="predicted"/>